<comment type="caution">
    <text evidence="2">The sequence shown here is derived from an EMBL/GenBank/DDBJ whole genome shotgun (WGS) entry which is preliminary data.</text>
</comment>
<organism evidence="2 3">
    <name type="scientific">Nocardia neocaledoniensis</name>
    <dbReference type="NCBI Taxonomy" id="236511"/>
    <lineage>
        <taxon>Bacteria</taxon>
        <taxon>Bacillati</taxon>
        <taxon>Actinomycetota</taxon>
        <taxon>Actinomycetes</taxon>
        <taxon>Mycobacteriales</taxon>
        <taxon>Nocardiaceae</taxon>
        <taxon>Nocardia</taxon>
    </lineage>
</organism>
<accession>A0A317NWP1</accession>
<feature type="region of interest" description="Disordered" evidence="1">
    <location>
        <begin position="226"/>
        <end position="268"/>
    </location>
</feature>
<evidence type="ECO:0000313" key="3">
    <source>
        <dbReference type="Proteomes" id="UP000246410"/>
    </source>
</evidence>
<dbReference type="Proteomes" id="UP000246410">
    <property type="component" value="Unassembled WGS sequence"/>
</dbReference>
<dbReference type="EMBL" id="QGTL01000002">
    <property type="protein sequence ID" value="PWV79709.1"/>
    <property type="molecule type" value="Genomic_DNA"/>
</dbReference>
<gene>
    <name evidence="2" type="ORF">DFR69_102775</name>
</gene>
<dbReference type="RefSeq" id="WP_110036787.1">
    <property type="nucleotide sequence ID" value="NZ_QGTL01000002.1"/>
</dbReference>
<keyword evidence="3" id="KW-1185">Reference proteome</keyword>
<reference evidence="2 3" key="1">
    <citation type="submission" date="2018-05" db="EMBL/GenBank/DDBJ databases">
        <title>Genomic Encyclopedia of Type Strains, Phase IV (KMG-IV): sequencing the most valuable type-strain genomes for metagenomic binning, comparative biology and taxonomic classification.</title>
        <authorList>
            <person name="Goeker M."/>
        </authorList>
    </citation>
    <scope>NUCLEOTIDE SEQUENCE [LARGE SCALE GENOMIC DNA]</scope>
    <source>
        <strain evidence="2 3">DSM 44717</strain>
    </source>
</reference>
<evidence type="ECO:0000256" key="1">
    <source>
        <dbReference type="SAM" id="MobiDB-lite"/>
    </source>
</evidence>
<sequence>MSEQQDVIAELGNAGVLAGIRWAYQSATARLLTTSADDAAFDDPGWVGTSRFKLFTDRLDRVFACKRYSVNGGDPDAALDLLYAQLPSNEIESMPRLDPGVVVRNNLNLSNGWSFGDKRFLLAAAGFGKLRELPWSQKSPTKQKVASQPDAYPDQGSLFDGDADTELSTLEAQLKESQKLDMTTFVVGHSIDMVSGDIELGFGRPRLNSAGGDTWLWLENLLKLPPVSGGRRGDTGPGPTGLDVEPDAPVRLRRRPATESGGDAIGAQ</sequence>
<protein>
    <submittedName>
        <fullName evidence="2">Uncharacterized protein</fullName>
    </submittedName>
</protein>
<dbReference type="AlphaFoldDB" id="A0A317NWP1"/>
<name>A0A317NWP1_9NOCA</name>
<proteinExistence type="predicted"/>
<feature type="region of interest" description="Disordered" evidence="1">
    <location>
        <begin position="138"/>
        <end position="162"/>
    </location>
</feature>
<evidence type="ECO:0000313" key="2">
    <source>
        <dbReference type="EMBL" id="PWV79709.1"/>
    </source>
</evidence>